<evidence type="ECO:0000256" key="1">
    <source>
        <dbReference type="SAM" id="SignalP"/>
    </source>
</evidence>
<dbReference type="Proteomes" id="UP001150941">
    <property type="component" value="Unassembled WGS sequence"/>
</dbReference>
<keyword evidence="1" id="KW-0732">Signal</keyword>
<dbReference type="OrthoDB" id="4387630at2759"/>
<dbReference type="AlphaFoldDB" id="A0A9W9PI35"/>
<dbReference type="GeneID" id="83197909"/>
<gene>
    <name evidence="2" type="ORF">N7468_001309</name>
</gene>
<keyword evidence="3" id="KW-1185">Reference proteome</keyword>
<reference evidence="2" key="1">
    <citation type="submission" date="2022-11" db="EMBL/GenBank/DDBJ databases">
        <authorList>
            <person name="Petersen C."/>
        </authorList>
    </citation>
    <scope>NUCLEOTIDE SEQUENCE</scope>
    <source>
        <strain evidence="2">IBT 19713</strain>
    </source>
</reference>
<feature type="signal peptide" evidence="1">
    <location>
        <begin position="1"/>
        <end position="20"/>
    </location>
</feature>
<comment type="caution">
    <text evidence="2">The sequence shown here is derived from an EMBL/GenBank/DDBJ whole genome shotgun (WGS) entry which is preliminary data.</text>
</comment>
<dbReference type="EMBL" id="JAPQKS010000002">
    <property type="protein sequence ID" value="KAJ5246326.1"/>
    <property type="molecule type" value="Genomic_DNA"/>
</dbReference>
<organism evidence="2 3">
    <name type="scientific">Penicillium chermesinum</name>
    <dbReference type="NCBI Taxonomy" id="63820"/>
    <lineage>
        <taxon>Eukaryota</taxon>
        <taxon>Fungi</taxon>
        <taxon>Dikarya</taxon>
        <taxon>Ascomycota</taxon>
        <taxon>Pezizomycotina</taxon>
        <taxon>Eurotiomycetes</taxon>
        <taxon>Eurotiomycetidae</taxon>
        <taxon>Eurotiales</taxon>
        <taxon>Aspergillaceae</taxon>
        <taxon>Penicillium</taxon>
    </lineage>
</organism>
<proteinExistence type="predicted"/>
<evidence type="ECO:0000313" key="2">
    <source>
        <dbReference type="EMBL" id="KAJ5246326.1"/>
    </source>
</evidence>
<dbReference type="RefSeq" id="XP_058333747.1">
    <property type="nucleotide sequence ID" value="XM_058470606.1"/>
</dbReference>
<reference evidence="2" key="2">
    <citation type="journal article" date="2023" name="IMA Fungus">
        <title>Comparative genomic study of the Penicillium genus elucidates a diverse pangenome and 15 lateral gene transfer events.</title>
        <authorList>
            <person name="Petersen C."/>
            <person name="Sorensen T."/>
            <person name="Nielsen M.R."/>
            <person name="Sondergaard T.E."/>
            <person name="Sorensen J.L."/>
            <person name="Fitzpatrick D.A."/>
            <person name="Frisvad J.C."/>
            <person name="Nielsen K.L."/>
        </authorList>
    </citation>
    <scope>NUCLEOTIDE SEQUENCE</scope>
    <source>
        <strain evidence="2">IBT 19713</strain>
    </source>
</reference>
<feature type="chain" id="PRO_5040948560" evidence="1">
    <location>
        <begin position="21"/>
        <end position="168"/>
    </location>
</feature>
<sequence length="168" mass="17390">MAPIGKTLLFLAAMTSSAMAEHVRVVFSAGDFSTISGPDGGSSQSGHYSGFAIVRDNGDAIYNNGNPDDHSPCYSTGGGRTFTIEGDCWASPRTFHCEADFAGHPKTCEVKDQNGNSLGTGEGQTDTTFIGISIGQDASCVVEFDTDDVQGNSCPVDDGNGPLHVTSG</sequence>
<accession>A0A9W9PI35</accession>
<protein>
    <submittedName>
        <fullName evidence="2">Uncharacterized protein</fullName>
    </submittedName>
</protein>
<evidence type="ECO:0000313" key="3">
    <source>
        <dbReference type="Proteomes" id="UP001150941"/>
    </source>
</evidence>
<name>A0A9W9PI35_9EURO</name>